<accession>A0ABD5VX00</accession>
<dbReference type="Proteomes" id="UP001596445">
    <property type="component" value="Unassembled WGS sequence"/>
</dbReference>
<proteinExistence type="predicted"/>
<organism evidence="1 2">
    <name type="scientific">Halovenus salina</name>
    <dbReference type="NCBI Taxonomy" id="1510225"/>
    <lineage>
        <taxon>Archaea</taxon>
        <taxon>Methanobacteriati</taxon>
        <taxon>Methanobacteriota</taxon>
        <taxon>Stenosarchaea group</taxon>
        <taxon>Halobacteria</taxon>
        <taxon>Halobacteriales</taxon>
        <taxon>Haloarculaceae</taxon>
        <taxon>Halovenus</taxon>
    </lineage>
</organism>
<dbReference type="EMBL" id="JBHSZI010000001">
    <property type="protein sequence ID" value="MFC7057711.1"/>
    <property type="molecule type" value="Genomic_DNA"/>
</dbReference>
<dbReference type="InterPro" id="IPR029063">
    <property type="entry name" value="SAM-dependent_MTases_sf"/>
</dbReference>
<dbReference type="SUPFAM" id="SSF53335">
    <property type="entry name" value="S-adenosyl-L-methionine-dependent methyltransferases"/>
    <property type="match status" value="1"/>
</dbReference>
<gene>
    <name evidence="1" type="ORF">ACFQQG_05410</name>
</gene>
<evidence type="ECO:0008006" key="3">
    <source>
        <dbReference type="Google" id="ProtNLM"/>
    </source>
</evidence>
<dbReference type="Gene3D" id="3.40.50.150">
    <property type="entry name" value="Vaccinia Virus protein VP39"/>
    <property type="match status" value="1"/>
</dbReference>
<evidence type="ECO:0000313" key="1">
    <source>
        <dbReference type="EMBL" id="MFC7057711.1"/>
    </source>
</evidence>
<keyword evidence="2" id="KW-1185">Reference proteome</keyword>
<evidence type="ECO:0000313" key="2">
    <source>
        <dbReference type="Proteomes" id="UP001596445"/>
    </source>
</evidence>
<dbReference type="AlphaFoldDB" id="A0ABD5VX00"/>
<protein>
    <recommendedName>
        <fullName evidence="3">Methyltransferase domain-containing protein</fullName>
    </recommendedName>
</protein>
<comment type="caution">
    <text evidence="1">The sequence shown here is derived from an EMBL/GenBank/DDBJ whole genome shotgun (WGS) entry which is preliminary data.</text>
</comment>
<name>A0ABD5VX00_9EURY</name>
<reference evidence="1 2" key="1">
    <citation type="journal article" date="2019" name="Int. J. Syst. Evol. Microbiol.">
        <title>The Global Catalogue of Microorganisms (GCM) 10K type strain sequencing project: providing services to taxonomists for standard genome sequencing and annotation.</title>
        <authorList>
            <consortium name="The Broad Institute Genomics Platform"/>
            <consortium name="The Broad Institute Genome Sequencing Center for Infectious Disease"/>
            <person name="Wu L."/>
            <person name="Ma J."/>
        </authorList>
    </citation>
    <scope>NUCLEOTIDE SEQUENCE [LARGE SCALE GENOMIC DNA]</scope>
    <source>
        <strain evidence="1 2">JCM 30072</strain>
    </source>
</reference>
<dbReference type="GeneID" id="76629619"/>
<dbReference type="RefSeq" id="WP_267163493.1">
    <property type="nucleotide sequence ID" value="NZ_CP112972.1"/>
</dbReference>
<sequence>MMVTQEDLYNYPHWRQRIRFEDNKITPGTHSLRWEALGLPEDLSGKSFLEVGAYDGMYSFEAERRGAETVLATDIWDTDEIDGSEYPNTPDKTGFDLAHEYLDSSVSSERRDILELHPGNIGTYDITLCMSVVSWTNYPLWSLKRLASVTDDTLVLTLALSGSHNQFPEIKMYGNESSAYQQRWLMNKSTVRHVLRNTLGFSDVTIQKRESNVHVHPYVQLQSPVVVYEDYQLAEKKTTLDAGVKLKTRTEQDGTVCIADWRPSDDGLTKFGWVAADELSFTEEVETIPNLRTIQSYLSSIRNDNVGFREIVNELGSVSRILSDNKNQQAYIVQAIK</sequence>